<dbReference type="InterPro" id="IPR050951">
    <property type="entry name" value="Retrovirus_Pol_polyprotein"/>
</dbReference>
<dbReference type="OrthoDB" id="10047254at2759"/>
<dbReference type="Gene3D" id="3.30.420.10">
    <property type="entry name" value="Ribonuclease H-like superfamily/Ribonuclease H"/>
    <property type="match status" value="1"/>
</dbReference>
<organism evidence="2 3">
    <name type="scientific">Mytilus galloprovincialis</name>
    <name type="common">Mediterranean mussel</name>
    <dbReference type="NCBI Taxonomy" id="29158"/>
    <lineage>
        <taxon>Eukaryota</taxon>
        <taxon>Metazoa</taxon>
        <taxon>Spiralia</taxon>
        <taxon>Lophotrochozoa</taxon>
        <taxon>Mollusca</taxon>
        <taxon>Bivalvia</taxon>
        <taxon>Autobranchia</taxon>
        <taxon>Pteriomorphia</taxon>
        <taxon>Mytilida</taxon>
        <taxon>Mytiloidea</taxon>
        <taxon>Mytilidae</taxon>
        <taxon>Mytilinae</taxon>
        <taxon>Mytilus</taxon>
    </lineage>
</organism>
<dbReference type="SUPFAM" id="SSF53098">
    <property type="entry name" value="Ribonuclease H-like"/>
    <property type="match status" value="1"/>
</dbReference>
<proteinExistence type="predicted"/>
<reference evidence="2" key="1">
    <citation type="submission" date="2018-11" db="EMBL/GenBank/DDBJ databases">
        <authorList>
            <person name="Alioto T."/>
            <person name="Alioto T."/>
        </authorList>
    </citation>
    <scope>NUCLEOTIDE SEQUENCE</scope>
</reference>
<name>A0A8B6CRW6_MYTGA</name>
<dbReference type="Proteomes" id="UP000596742">
    <property type="component" value="Unassembled WGS sequence"/>
</dbReference>
<protein>
    <recommendedName>
        <fullName evidence="1">Integrase catalytic domain-containing protein</fullName>
    </recommendedName>
</protein>
<evidence type="ECO:0000259" key="1">
    <source>
        <dbReference type="PROSITE" id="PS50994"/>
    </source>
</evidence>
<dbReference type="GO" id="GO:0003676">
    <property type="term" value="F:nucleic acid binding"/>
    <property type="evidence" value="ECO:0007669"/>
    <property type="project" value="InterPro"/>
</dbReference>
<dbReference type="FunFam" id="3.30.420.10:FF:000032">
    <property type="entry name" value="Retrovirus-related Pol polyprotein from transposon 297-like Protein"/>
    <property type="match status" value="1"/>
</dbReference>
<gene>
    <name evidence="2" type="ORF">MGAL_10B093510</name>
</gene>
<comment type="caution">
    <text evidence="2">The sequence shown here is derived from an EMBL/GenBank/DDBJ whole genome shotgun (WGS) entry which is preliminary data.</text>
</comment>
<keyword evidence="3" id="KW-1185">Reference proteome</keyword>
<dbReference type="InterPro" id="IPR001584">
    <property type="entry name" value="Integrase_cat-core"/>
</dbReference>
<dbReference type="InterPro" id="IPR012337">
    <property type="entry name" value="RNaseH-like_sf"/>
</dbReference>
<dbReference type="PROSITE" id="PS50994">
    <property type="entry name" value="INTEGRASE"/>
    <property type="match status" value="1"/>
</dbReference>
<dbReference type="EMBL" id="UYJE01002156">
    <property type="protein sequence ID" value="VDI08256.1"/>
    <property type="molecule type" value="Genomic_DNA"/>
</dbReference>
<dbReference type="PANTHER" id="PTHR37984">
    <property type="entry name" value="PROTEIN CBG26694"/>
    <property type="match status" value="1"/>
</dbReference>
<dbReference type="PANTHER" id="PTHR37984:SF5">
    <property type="entry name" value="PROTEIN NYNRIN-LIKE"/>
    <property type="match status" value="1"/>
</dbReference>
<dbReference type="GO" id="GO:0015074">
    <property type="term" value="P:DNA integration"/>
    <property type="evidence" value="ECO:0007669"/>
    <property type="project" value="InterPro"/>
</dbReference>
<dbReference type="InterPro" id="IPR036397">
    <property type="entry name" value="RNaseH_sf"/>
</dbReference>
<accession>A0A8B6CRW6</accession>
<dbReference type="AlphaFoldDB" id="A0A8B6CRW6"/>
<sequence>MPNQEAVTVTTTLVNEFICRYGTPIQILTDQGQNFESNIFQDTCKMLGIDKVRTSGLRPSSNGNVERINRTIGTMLTIFCEKKQKLWDTFVPQILMAYRSSIHSSTGKTPNKMVFGKEVTLPLQAVIPTPCRETDIQEVNEYVEILQKRFQSAHEEARKSLKKVIHIRRDIMTSEQRKDPYMMVKQYGFMNQPEKLEFVIN</sequence>
<evidence type="ECO:0000313" key="3">
    <source>
        <dbReference type="Proteomes" id="UP000596742"/>
    </source>
</evidence>
<evidence type="ECO:0000313" key="2">
    <source>
        <dbReference type="EMBL" id="VDI08256.1"/>
    </source>
</evidence>
<feature type="domain" description="Integrase catalytic" evidence="1">
    <location>
        <begin position="1"/>
        <end position="118"/>
    </location>
</feature>